<protein>
    <submittedName>
        <fullName evidence="1">Uncharacterized protein</fullName>
    </submittedName>
</protein>
<accession>A0ACC0C6W7</accession>
<sequence length="384" mass="44564">MKSKSSALIQFYFPFFTTRNYHRLFPSSPLKTISLNPRFYSTAAALCNETYDDRIVAAGIEDKPVDTADVLRNWGCTENEVAKVFWRQPSMRKMDAKNLESKLKMLSDLGIASSDLVKMVHCRPRFINSRINHCLDERIEYLESLFESREVLLKAIVRNPSLLTYDLQKIKPVISMYESVGVSRKDLVPMLISRPTMIPRCNLDDKRLEYIQRTGVSKDSRMYKYVVTIISISRIETIQQKVANFEKFGLSEDEVFHLFGRSPLVLTLSTDKVQRNMTFLIGKMKLSARSAVAYPCLLYFNLERVIKPRYFLAEKIEDMGLVPEIKGPNMMRALRMKEKRFIKVFINCHPEDIAKQLMDFYTNAKCIKRLAESSKKILHIGFPF</sequence>
<evidence type="ECO:0000313" key="1">
    <source>
        <dbReference type="EMBL" id="KAI5680640.1"/>
    </source>
</evidence>
<reference evidence="2" key="1">
    <citation type="journal article" date="2023" name="Nat. Plants">
        <title>Single-cell RNA sequencing provides a high-resolution roadmap for understanding the multicellular compartmentation of specialized metabolism.</title>
        <authorList>
            <person name="Sun S."/>
            <person name="Shen X."/>
            <person name="Li Y."/>
            <person name="Li Y."/>
            <person name="Wang S."/>
            <person name="Li R."/>
            <person name="Zhang H."/>
            <person name="Shen G."/>
            <person name="Guo B."/>
            <person name="Wei J."/>
            <person name="Xu J."/>
            <person name="St-Pierre B."/>
            <person name="Chen S."/>
            <person name="Sun C."/>
        </authorList>
    </citation>
    <scope>NUCLEOTIDE SEQUENCE [LARGE SCALE GENOMIC DNA]</scope>
</reference>
<dbReference type="EMBL" id="CM044701">
    <property type="protein sequence ID" value="KAI5680640.1"/>
    <property type="molecule type" value="Genomic_DNA"/>
</dbReference>
<name>A0ACC0C6W7_CATRO</name>
<proteinExistence type="predicted"/>
<gene>
    <name evidence="1" type="ORF">M9H77_01867</name>
</gene>
<organism evidence="1 2">
    <name type="scientific">Catharanthus roseus</name>
    <name type="common">Madagascar periwinkle</name>
    <name type="synonym">Vinca rosea</name>
    <dbReference type="NCBI Taxonomy" id="4058"/>
    <lineage>
        <taxon>Eukaryota</taxon>
        <taxon>Viridiplantae</taxon>
        <taxon>Streptophyta</taxon>
        <taxon>Embryophyta</taxon>
        <taxon>Tracheophyta</taxon>
        <taxon>Spermatophyta</taxon>
        <taxon>Magnoliopsida</taxon>
        <taxon>eudicotyledons</taxon>
        <taxon>Gunneridae</taxon>
        <taxon>Pentapetalae</taxon>
        <taxon>asterids</taxon>
        <taxon>lamiids</taxon>
        <taxon>Gentianales</taxon>
        <taxon>Apocynaceae</taxon>
        <taxon>Rauvolfioideae</taxon>
        <taxon>Vinceae</taxon>
        <taxon>Catharanthinae</taxon>
        <taxon>Catharanthus</taxon>
    </lineage>
</organism>
<comment type="caution">
    <text evidence="1">The sequence shown here is derived from an EMBL/GenBank/DDBJ whole genome shotgun (WGS) entry which is preliminary data.</text>
</comment>
<dbReference type="Proteomes" id="UP001060085">
    <property type="component" value="Linkage Group LG01"/>
</dbReference>
<keyword evidence="2" id="KW-1185">Reference proteome</keyword>
<evidence type="ECO:0000313" key="2">
    <source>
        <dbReference type="Proteomes" id="UP001060085"/>
    </source>
</evidence>